<proteinExistence type="predicted"/>
<evidence type="ECO:0000313" key="3">
    <source>
        <dbReference type="Proteomes" id="UP000326565"/>
    </source>
</evidence>
<name>A0A5N5XEK1_9EURO</name>
<gene>
    <name evidence="2" type="ORF">BDV29DRAFT_152620</name>
</gene>
<dbReference type="AlphaFoldDB" id="A0A5N5XEK1"/>
<evidence type="ECO:0000256" key="1">
    <source>
        <dbReference type="SAM" id="MobiDB-lite"/>
    </source>
</evidence>
<organism evidence="2 3">
    <name type="scientific">Aspergillus leporis</name>
    <dbReference type="NCBI Taxonomy" id="41062"/>
    <lineage>
        <taxon>Eukaryota</taxon>
        <taxon>Fungi</taxon>
        <taxon>Dikarya</taxon>
        <taxon>Ascomycota</taxon>
        <taxon>Pezizomycotina</taxon>
        <taxon>Eurotiomycetes</taxon>
        <taxon>Eurotiomycetidae</taxon>
        <taxon>Eurotiales</taxon>
        <taxon>Aspergillaceae</taxon>
        <taxon>Aspergillus</taxon>
        <taxon>Aspergillus subgen. Circumdati</taxon>
    </lineage>
</organism>
<keyword evidence="3" id="KW-1185">Reference proteome</keyword>
<feature type="region of interest" description="Disordered" evidence="1">
    <location>
        <begin position="17"/>
        <end position="44"/>
    </location>
</feature>
<dbReference type="Proteomes" id="UP000326565">
    <property type="component" value="Unassembled WGS sequence"/>
</dbReference>
<reference evidence="2 3" key="1">
    <citation type="submission" date="2019-04" db="EMBL/GenBank/DDBJ databases">
        <title>Friends and foes A comparative genomics study of 23 Aspergillus species from section Flavi.</title>
        <authorList>
            <consortium name="DOE Joint Genome Institute"/>
            <person name="Kjaerbolling I."/>
            <person name="Vesth T."/>
            <person name="Frisvad J.C."/>
            <person name="Nybo J.L."/>
            <person name="Theobald S."/>
            <person name="Kildgaard S."/>
            <person name="Isbrandt T."/>
            <person name="Kuo A."/>
            <person name="Sato A."/>
            <person name="Lyhne E.K."/>
            <person name="Kogle M.E."/>
            <person name="Wiebenga A."/>
            <person name="Kun R.S."/>
            <person name="Lubbers R.J."/>
            <person name="Makela M.R."/>
            <person name="Barry K."/>
            <person name="Chovatia M."/>
            <person name="Clum A."/>
            <person name="Daum C."/>
            <person name="Haridas S."/>
            <person name="He G."/>
            <person name="LaButti K."/>
            <person name="Lipzen A."/>
            <person name="Mondo S."/>
            <person name="Riley R."/>
            <person name="Salamov A."/>
            <person name="Simmons B.A."/>
            <person name="Magnuson J.K."/>
            <person name="Henrissat B."/>
            <person name="Mortensen U.H."/>
            <person name="Larsen T.O."/>
            <person name="Devries R.P."/>
            <person name="Grigoriev I.V."/>
            <person name="Machida M."/>
            <person name="Baker S.E."/>
            <person name="Andersen M.R."/>
        </authorList>
    </citation>
    <scope>NUCLEOTIDE SEQUENCE [LARGE SCALE GENOMIC DNA]</scope>
    <source>
        <strain evidence="2 3">CBS 151.66</strain>
    </source>
</reference>
<protein>
    <submittedName>
        <fullName evidence="2">Uncharacterized protein</fullName>
    </submittedName>
</protein>
<evidence type="ECO:0000313" key="2">
    <source>
        <dbReference type="EMBL" id="KAB8078507.1"/>
    </source>
</evidence>
<accession>A0A5N5XEK1</accession>
<dbReference type="EMBL" id="ML732157">
    <property type="protein sequence ID" value="KAB8078507.1"/>
    <property type="molecule type" value="Genomic_DNA"/>
</dbReference>
<sequence>MDMDSLMGAVTSMRLSNNANQDDNASMASGSNQFDNSGMTTQETAPMNPFVTANGQIIDPAGKAVSQHELRKDLGELSVKQTNVYEKLSESPIRTPKEIGELNGCLGSFTESARARCRTWRRSTAWSQPCPQSRRATEACTSTRASTWPLMRRQDGSIMGP</sequence>